<dbReference type="InterPro" id="IPR048536">
    <property type="entry name" value="Rrn6_K-rich"/>
</dbReference>
<dbReference type="AlphaFoldDB" id="A0A9P4SBL4"/>
<keyword evidence="6" id="KW-1185">Reference proteome</keyword>
<feature type="compositionally biased region" description="Polar residues" evidence="1">
    <location>
        <begin position="952"/>
        <end position="967"/>
    </location>
</feature>
<comment type="caution">
    <text evidence="5">The sequence shown here is derived from an EMBL/GenBank/DDBJ whole genome shotgun (WGS) entry which is preliminary data.</text>
</comment>
<evidence type="ECO:0000259" key="3">
    <source>
        <dbReference type="Pfam" id="PF20639"/>
    </source>
</evidence>
<dbReference type="PANTHER" id="PTHR28221">
    <property type="entry name" value="RNA POLYMERASE I-SPECIFIC TRANSCRIPTION INITIATION FACTOR RRN6"/>
    <property type="match status" value="1"/>
</dbReference>
<evidence type="ECO:0000259" key="4">
    <source>
        <dbReference type="Pfam" id="PF20640"/>
    </source>
</evidence>
<evidence type="ECO:0000259" key="2">
    <source>
        <dbReference type="Pfam" id="PF10214"/>
    </source>
</evidence>
<feature type="domain" description="RRN6 K-rich C-terminal" evidence="3">
    <location>
        <begin position="893"/>
        <end position="1012"/>
    </location>
</feature>
<dbReference type="GO" id="GO:0070860">
    <property type="term" value="C:RNA polymerase I core factor complex"/>
    <property type="evidence" value="ECO:0007669"/>
    <property type="project" value="TreeGrafter"/>
</dbReference>
<dbReference type="Proteomes" id="UP000799429">
    <property type="component" value="Unassembled WGS sequence"/>
</dbReference>
<evidence type="ECO:0000256" key="1">
    <source>
        <dbReference type="SAM" id="MobiDB-lite"/>
    </source>
</evidence>
<evidence type="ECO:0000313" key="5">
    <source>
        <dbReference type="EMBL" id="KAF2838790.1"/>
    </source>
</evidence>
<organism evidence="5 6">
    <name type="scientific">Patellaria atrata CBS 101060</name>
    <dbReference type="NCBI Taxonomy" id="1346257"/>
    <lineage>
        <taxon>Eukaryota</taxon>
        <taxon>Fungi</taxon>
        <taxon>Dikarya</taxon>
        <taxon>Ascomycota</taxon>
        <taxon>Pezizomycotina</taxon>
        <taxon>Dothideomycetes</taxon>
        <taxon>Dothideomycetes incertae sedis</taxon>
        <taxon>Patellariales</taxon>
        <taxon>Patellariaceae</taxon>
        <taxon>Patellaria</taxon>
    </lineage>
</organism>
<gene>
    <name evidence="5" type="ORF">M501DRAFT_992738</name>
</gene>
<dbReference type="PANTHER" id="PTHR28221:SF2">
    <property type="entry name" value="RNA POLYMERASE I-SPECIFIC TRANSCRIPTION INITIATION FACTOR RRN6"/>
    <property type="match status" value="1"/>
</dbReference>
<dbReference type="Pfam" id="PF10214">
    <property type="entry name" value="Rrn6_beta-prop"/>
    <property type="match status" value="1"/>
</dbReference>
<protein>
    <recommendedName>
        <fullName evidence="7">RNA polymerase I-specific transcription initiation factor RRN6-like protein</fullName>
    </recommendedName>
</protein>
<dbReference type="EMBL" id="MU006096">
    <property type="protein sequence ID" value="KAF2838790.1"/>
    <property type="molecule type" value="Genomic_DNA"/>
</dbReference>
<dbReference type="OrthoDB" id="4090074at2759"/>
<accession>A0A9P4SBL4</accession>
<evidence type="ECO:0008006" key="7">
    <source>
        <dbReference type="Google" id="ProtNLM"/>
    </source>
</evidence>
<dbReference type="GO" id="GO:0001179">
    <property type="term" value="F:RNA polymerase I general transcription initiation factor binding"/>
    <property type="evidence" value="ECO:0007669"/>
    <property type="project" value="TreeGrafter"/>
</dbReference>
<dbReference type="Pfam" id="PF20639">
    <property type="entry name" value="Rrn6_K-rich"/>
    <property type="match status" value="1"/>
</dbReference>
<feature type="compositionally biased region" description="Polar residues" evidence="1">
    <location>
        <begin position="974"/>
        <end position="985"/>
    </location>
</feature>
<reference evidence="5" key="1">
    <citation type="journal article" date="2020" name="Stud. Mycol.">
        <title>101 Dothideomycetes genomes: a test case for predicting lifestyles and emergence of pathogens.</title>
        <authorList>
            <person name="Haridas S."/>
            <person name="Albert R."/>
            <person name="Binder M."/>
            <person name="Bloem J."/>
            <person name="Labutti K."/>
            <person name="Salamov A."/>
            <person name="Andreopoulos B."/>
            <person name="Baker S."/>
            <person name="Barry K."/>
            <person name="Bills G."/>
            <person name="Bluhm B."/>
            <person name="Cannon C."/>
            <person name="Castanera R."/>
            <person name="Culley D."/>
            <person name="Daum C."/>
            <person name="Ezra D."/>
            <person name="Gonzalez J."/>
            <person name="Henrissat B."/>
            <person name="Kuo A."/>
            <person name="Liang C."/>
            <person name="Lipzen A."/>
            <person name="Lutzoni F."/>
            <person name="Magnuson J."/>
            <person name="Mondo S."/>
            <person name="Nolan M."/>
            <person name="Ohm R."/>
            <person name="Pangilinan J."/>
            <person name="Park H.-J."/>
            <person name="Ramirez L."/>
            <person name="Alfaro M."/>
            <person name="Sun H."/>
            <person name="Tritt A."/>
            <person name="Yoshinaga Y."/>
            <person name="Zwiers L.-H."/>
            <person name="Turgeon B."/>
            <person name="Goodwin S."/>
            <person name="Spatafora J."/>
            <person name="Crous P."/>
            <person name="Grigoriev I."/>
        </authorList>
    </citation>
    <scope>NUCLEOTIDE SEQUENCE</scope>
    <source>
        <strain evidence="5">CBS 101060</strain>
    </source>
</reference>
<dbReference type="GO" id="GO:0001163">
    <property type="term" value="F:RNA polymerase I transcription regulatory region sequence-specific DNA binding"/>
    <property type="evidence" value="ECO:0007669"/>
    <property type="project" value="TreeGrafter"/>
</dbReference>
<sequence>MTNPSIHDLKYGHVGPAVYDTDTKEWLFGREISRCNVLKVVGEPEKLLESSVRNSVEQDENNSNKHFSQRIRNALEGLPELLPARHIIEEYAKVSSAMCSAARFYDPANGKLIGFGKAADLDRRSQALVRVIAKPSGESGEILHLAQVFEERRGWGTEKAPALRDFNIDTKGPTYWPGDGSPIKHICFSRPEGNQSAFIAVRTAVSTSILRPLLHRSAIPNRGGSLGQHVYSISRLDANPILKVPITSTGGDFHADVAFNPWYQRQFALVDYRGHWSIWNVEGGQTRGGRTNKYDVKKMKIGILESLVKEQSNIHERPDDGWRRIFWAGNINTIIVCDRKALAVFDIRERPLRLQGPNLHLDTSPDWILDARVDPMQDDRFFVLTSSRIFWIQIDYLGGAEANSGIARILLSWAHFRHPGDISLSIHPFKCGNEIFVLLNSRVDFPIQVFRFTHEDSGLSIPRSLSDPFVLNLESHSDGHIRQKILDLDVEGLSFHFENRFVNKDGVGGRYANEGLQFFSLVSINDDFSISRLLLYRETRVCKFEEKETRPKSVEFPTWSTNIELRRYLSSTFVEDSSDSEPDFIVPDGIADLELIPQHVPITNPLQDHVTSQIKSAGLKSKMQLLNRDYIKNLRDPSTVELSSDIMDVIADIRNEMDSKATLEEDKYYGTLLEFATSALKVEDVDTASSSLEDMIISSGPRDLESRVLYIFRRYAGILLDQPFRVEGNQSLLDIYIHFLHLWLSFLPLNTPNSLRTAKESLCRRFAAECVLSQLELKISEPVNKPEPVESATDIETQTNISQPSSFSLPLRTSGRDNVRGYDELSSQSISTFNDMHSSQGEGLLPTPELTPSVFSGSSFSSSMSGLNDTTFTRMKRRTTLEDTAPFLPTQASRVLMHWNVDSNPDDYDWEATKDAIDDASDTEVDGLSAARRDKLKRRAEKHLKRQRRETASASASIQPTFRSSPGPTLDYGGSSQMATSQPFVASQAERGLFGTRRPPKKKAKVKRQAGFR</sequence>
<dbReference type="InterPro" id="IPR048537">
    <property type="entry name" value="RRN6_HB"/>
</dbReference>
<name>A0A9P4SBL4_9PEZI</name>
<dbReference type="InterPro" id="IPR048535">
    <property type="entry name" value="RRN6_beta-prop"/>
</dbReference>
<feature type="domain" description="RRN6 helical bundle" evidence="4">
    <location>
        <begin position="578"/>
        <end position="775"/>
    </location>
</feature>
<dbReference type="Pfam" id="PF20640">
    <property type="entry name" value="Rrn6_HB"/>
    <property type="match status" value="1"/>
</dbReference>
<evidence type="ECO:0000313" key="6">
    <source>
        <dbReference type="Proteomes" id="UP000799429"/>
    </source>
</evidence>
<feature type="domain" description="RRN6 beta-propeller" evidence="2">
    <location>
        <begin position="106"/>
        <end position="473"/>
    </location>
</feature>
<feature type="region of interest" description="Disordered" evidence="1">
    <location>
        <begin position="941"/>
        <end position="1013"/>
    </location>
</feature>
<dbReference type="GO" id="GO:0042790">
    <property type="term" value="P:nucleolar large rRNA transcription by RNA polymerase I"/>
    <property type="evidence" value="ECO:0007669"/>
    <property type="project" value="TreeGrafter"/>
</dbReference>
<proteinExistence type="predicted"/>
<feature type="compositionally biased region" description="Basic residues" evidence="1">
    <location>
        <begin position="998"/>
        <end position="1013"/>
    </location>
</feature>
<dbReference type="InterPro" id="IPR019350">
    <property type="entry name" value="RNA_pol_I-sp_TIF_RRN6-like"/>
</dbReference>
<dbReference type="SUPFAM" id="SSF69322">
    <property type="entry name" value="Tricorn protease domain 2"/>
    <property type="match status" value="1"/>
</dbReference>